<dbReference type="InterPro" id="IPR018247">
    <property type="entry name" value="EF_Hand_1_Ca_BS"/>
</dbReference>
<dbReference type="InterPro" id="IPR002048">
    <property type="entry name" value="EF_hand_dom"/>
</dbReference>
<dbReference type="Gene3D" id="1.10.238.10">
    <property type="entry name" value="EF-hand"/>
    <property type="match status" value="1"/>
</dbReference>
<dbReference type="Proteomes" id="UP000681720">
    <property type="component" value="Unassembled WGS sequence"/>
</dbReference>
<protein>
    <recommendedName>
        <fullName evidence="2">EF-hand domain-containing protein</fullName>
    </recommendedName>
</protein>
<evidence type="ECO:0000259" key="2">
    <source>
        <dbReference type="PROSITE" id="PS50222"/>
    </source>
</evidence>
<dbReference type="Proteomes" id="UP000681967">
    <property type="component" value="Unassembled WGS sequence"/>
</dbReference>
<feature type="non-terminal residue" evidence="3">
    <location>
        <position position="1"/>
    </location>
</feature>
<evidence type="ECO:0000313" key="3">
    <source>
        <dbReference type="EMBL" id="CAF4259284.1"/>
    </source>
</evidence>
<dbReference type="InterPro" id="IPR011992">
    <property type="entry name" value="EF-hand-dom_pair"/>
</dbReference>
<proteinExistence type="predicted"/>
<dbReference type="EMBL" id="CAJOBH010291500">
    <property type="protein sequence ID" value="CAF5181700.1"/>
    <property type="molecule type" value="Genomic_DNA"/>
</dbReference>
<dbReference type="PROSITE" id="PS50222">
    <property type="entry name" value="EF_HAND_2"/>
    <property type="match status" value="1"/>
</dbReference>
<sequence>VSGQQENASYSGLESAQSVGVAHDFSSSYETSSSGFQGGSDSTIGYENYSASTGDVQGDASNFASSAFSAADANKDGTLDVEEFRRFLSSQIKYQ</sequence>
<organism evidence="3 5">
    <name type="scientific">Rotaria magnacalcarata</name>
    <dbReference type="NCBI Taxonomy" id="392030"/>
    <lineage>
        <taxon>Eukaryota</taxon>
        <taxon>Metazoa</taxon>
        <taxon>Spiralia</taxon>
        <taxon>Gnathifera</taxon>
        <taxon>Rotifera</taxon>
        <taxon>Eurotatoria</taxon>
        <taxon>Bdelloidea</taxon>
        <taxon>Philodinida</taxon>
        <taxon>Philodinidae</taxon>
        <taxon>Rotaria</taxon>
    </lineage>
</organism>
<evidence type="ECO:0000256" key="1">
    <source>
        <dbReference type="ARBA" id="ARBA00022837"/>
    </source>
</evidence>
<feature type="domain" description="EF-hand" evidence="2">
    <location>
        <begin position="59"/>
        <end position="94"/>
    </location>
</feature>
<dbReference type="AlphaFoldDB" id="A0A8S2T0M8"/>
<dbReference type="GO" id="GO:0005509">
    <property type="term" value="F:calcium ion binding"/>
    <property type="evidence" value="ECO:0007669"/>
    <property type="project" value="InterPro"/>
</dbReference>
<gene>
    <name evidence="4" type="ORF">BYL167_LOCUS79061</name>
    <name evidence="3" type="ORF">GIL414_LOCUS24046</name>
</gene>
<dbReference type="SMART" id="SM00054">
    <property type="entry name" value="EFh"/>
    <property type="match status" value="1"/>
</dbReference>
<evidence type="ECO:0000313" key="4">
    <source>
        <dbReference type="EMBL" id="CAF5181700.1"/>
    </source>
</evidence>
<dbReference type="Pfam" id="PF13202">
    <property type="entry name" value="EF-hand_5"/>
    <property type="match status" value="1"/>
</dbReference>
<dbReference type="PROSITE" id="PS00018">
    <property type="entry name" value="EF_HAND_1"/>
    <property type="match status" value="1"/>
</dbReference>
<dbReference type="EMBL" id="CAJOBJ010028520">
    <property type="protein sequence ID" value="CAF4259284.1"/>
    <property type="molecule type" value="Genomic_DNA"/>
</dbReference>
<name>A0A8S2T0M8_9BILA</name>
<comment type="caution">
    <text evidence="3">The sequence shown here is derived from an EMBL/GenBank/DDBJ whole genome shotgun (WGS) entry which is preliminary data.</text>
</comment>
<dbReference type="SUPFAM" id="SSF47473">
    <property type="entry name" value="EF-hand"/>
    <property type="match status" value="1"/>
</dbReference>
<accession>A0A8S2T0M8</accession>
<evidence type="ECO:0000313" key="5">
    <source>
        <dbReference type="Proteomes" id="UP000681720"/>
    </source>
</evidence>
<reference evidence="3" key="1">
    <citation type="submission" date="2021-02" db="EMBL/GenBank/DDBJ databases">
        <authorList>
            <person name="Nowell W R."/>
        </authorList>
    </citation>
    <scope>NUCLEOTIDE SEQUENCE</scope>
</reference>
<keyword evidence="1" id="KW-0106">Calcium</keyword>